<dbReference type="GO" id="GO:0016616">
    <property type="term" value="F:oxidoreductase activity, acting on the CH-OH group of donors, NAD or NADP as acceptor"/>
    <property type="evidence" value="ECO:0007669"/>
    <property type="project" value="TreeGrafter"/>
</dbReference>
<dbReference type="InterPro" id="IPR020904">
    <property type="entry name" value="Sc_DH/Rdtase_CS"/>
</dbReference>
<organism evidence="3 4">
    <name type="scientific">Paenibacillus urinalis</name>
    <dbReference type="NCBI Taxonomy" id="521520"/>
    <lineage>
        <taxon>Bacteria</taxon>
        <taxon>Bacillati</taxon>
        <taxon>Bacillota</taxon>
        <taxon>Bacilli</taxon>
        <taxon>Bacillales</taxon>
        <taxon>Paenibacillaceae</taxon>
        <taxon>Paenibacillus</taxon>
    </lineage>
</organism>
<dbReference type="EMBL" id="CP118101">
    <property type="protein sequence ID" value="WDH83324.1"/>
    <property type="molecule type" value="Genomic_DNA"/>
</dbReference>
<dbReference type="PANTHER" id="PTHR42760:SF115">
    <property type="entry name" value="3-OXOACYL-[ACYL-CARRIER-PROTEIN] REDUCTASE FABG"/>
    <property type="match status" value="1"/>
</dbReference>
<dbReference type="PANTHER" id="PTHR42760">
    <property type="entry name" value="SHORT-CHAIN DEHYDROGENASES/REDUCTASES FAMILY MEMBER"/>
    <property type="match status" value="1"/>
</dbReference>
<dbReference type="Gene3D" id="3.40.50.720">
    <property type="entry name" value="NAD(P)-binding Rossmann-like Domain"/>
    <property type="match status" value="1"/>
</dbReference>
<dbReference type="PRINTS" id="PR00081">
    <property type="entry name" value="GDHRDH"/>
</dbReference>
<dbReference type="CDD" id="cd05233">
    <property type="entry name" value="SDR_c"/>
    <property type="match status" value="1"/>
</dbReference>
<accession>A0AAX3N3S8</accession>
<sequence>MSKNMLDLQLNGKTAIVTGGAGGIGFHIAQALAESGVNLVLADITEDGEYKAEQLRGLGIQAFFVRTDLRDSKQVDRLAAETKQLLGGIDILINNAGIYPRAELVNTTDELWDEVMSVNLRAMFYCCRAVVPQMKLRGQGAIVNIGSSHAAVGLSELFAYSVSKGGVVTLTRNLAGALARDQIRVNCVNPGWVATEKELAVRALNGQTLDWLQNKGKLLPLGRLQTGEDTASIVLFLVSGLANQITGQIVNVDGGRDVGSTFDNRSLVT</sequence>
<dbReference type="PROSITE" id="PS00061">
    <property type="entry name" value="ADH_SHORT"/>
    <property type="match status" value="1"/>
</dbReference>
<keyword evidence="2" id="KW-0560">Oxidoreductase</keyword>
<dbReference type="SUPFAM" id="SSF51735">
    <property type="entry name" value="NAD(P)-binding Rossmann-fold domains"/>
    <property type="match status" value="1"/>
</dbReference>
<dbReference type="InterPro" id="IPR036291">
    <property type="entry name" value="NAD(P)-bd_dom_sf"/>
</dbReference>
<evidence type="ECO:0000256" key="1">
    <source>
        <dbReference type="ARBA" id="ARBA00006484"/>
    </source>
</evidence>
<proteinExistence type="inferred from homology"/>
<comment type="similarity">
    <text evidence="1">Belongs to the short-chain dehydrogenases/reductases (SDR) family.</text>
</comment>
<dbReference type="FunFam" id="3.40.50.720:FF:000084">
    <property type="entry name" value="Short-chain dehydrogenase reductase"/>
    <property type="match status" value="1"/>
</dbReference>
<dbReference type="InterPro" id="IPR002347">
    <property type="entry name" value="SDR_fam"/>
</dbReference>
<evidence type="ECO:0000313" key="3">
    <source>
        <dbReference type="EMBL" id="WDH83324.1"/>
    </source>
</evidence>
<dbReference type="Proteomes" id="UP001220962">
    <property type="component" value="Chromosome"/>
</dbReference>
<protein>
    <submittedName>
        <fullName evidence="3">SDR family NAD(P)-dependent oxidoreductase</fullName>
    </submittedName>
</protein>
<evidence type="ECO:0000256" key="2">
    <source>
        <dbReference type="ARBA" id="ARBA00023002"/>
    </source>
</evidence>
<dbReference type="PRINTS" id="PR00080">
    <property type="entry name" value="SDRFAMILY"/>
</dbReference>
<dbReference type="RefSeq" id="WP_274359458.1">
    <property type="nucleotide sequence ID" value="NZ_CP118101.1"/>
</dbReference>
<reference evidence="3" key="1">
    <citation type="submission" date="2023-02" db="EMBL/GenBank/DDBJ databases">
        <title>Pathogen: clinical or host-associated sample.</title>
        <authorList>
            <person name="Hergert J."/>
            <person name="Casey R."/>
            <person name="Wagner J."/>
            <person name="Young E.L."/>
            <person name="Oakeson K.F."/>
        </authorList>
    </citation>
    <scope>NUCLEOTIDE SEQUENCE</scope>
    <source>
        <strain evidence="3">2022CK-00830</strain>
    </source>
</reference>
<dbReference type="AlphaFoldDB" id="A0AAX3N3S8"/>
<gene>
    <name evidence="3" type="ORF">PUW23_03510</name>
</gene>
<dbReference type="NCBIfam" id="NF005559">
    <property type="entry name" value="PRK07231.1"/>
    <property type="match status" value="1"/>
</dbReference>
<name>A0AAX3N3S8_9BACL</name>
<dbReference type="GO" id="GO:0008206">
    <property type="term" value="P:bile acid metabolic process"/>
    <property type="evidence" value="ECO:0007669"/>
    <property type="project" value="UniProtKB-ARBA"/>
</dbReference>
<evidence type="ECO:0000313" key="4">
    <source>
        <dbReference type="Proteomes" id="UP001220962"/>
    </source>
</evidence>
<dbReference type="Pfam" id="PF13561">
    <property type="entry name" value="adh_short_C2"/>
    <property type="match status" value="1"/>
</dbReference>